<evidence type="ECO:0000313" key="3">
    <source>
        <dbReference type="Proteomes" id="UP001603418"/>
    </source>
</evidence>
<name>A0ABW6Z4L9_9ACTN</name>
<feature type="compositionally biased region" description="Basic and acidic residues" evidence="1">
    <location>
        <begin position="1"/>
        <end position="13"/>
    </location>
</feature>
<comment type="caution">
    <text evidence="2">The sequence shown here is derived from an EMBL/GenBank/DDBJ whole genome shotgun (WGS) entry which is preliminary data.</text>
</comment>
<dbReference type="RefSeq" id="WP_157855586.1">
    <property type="nucleotide sequence ID" value="NZ_JBFACJ010000024.1"/>
</dbReference>
<dbReference type="Proteomes" id="UP001603418">
    <property type="component" value="Unassembled WGS sequence"/>
</dbReference>
<feature type="region of interest" description="Disordered" evidence="1">
    <location>
        <begin position="1"/>
        <end position="28"/>
    </location>
</feature>
<accession>A0ABW6Z4L9</accession>
<evidence type="ECO:0000256" key="1">
    <source>
        <dbReference type="SAM" id="MobiDB-lite"/>
    </source>
</evidence>
<proteinExistence type="predicted"/>
<protein>
    <submittedName>
        <fullName evidence="2">Uncharacterized protein</fullName>
    </submittedName>
</protein>
<organism evidence="2 3">
    <name type="scientific">Streptomyces eurythermus</name>
    <dbReference type="NCBI Taxonomy" id="42237"/>
    <lineage>
        <taxon>Bacteria</taxon>
        <taxon>Bacillati</taxon>
        <taxon>Actinomycetota</taxon>
        <taxon>Actinomycetes</taxon>
        <taxon>Kitasatosporales</taxon>
        <taxon>Streptomycetaceae</taxon>
        <taxon>Streptomyces</taxon>
    </lineage>
</organism>
<keyword evidence="3" id="KW-1185">Reference proteome</keyword>
<gene>
    <name evidence="2" type="ORF">ACF1HC_29300</name>
</gene>
<sequence length="54" mass="6024">MKPDSEMKPDGRQGPKLPGQDSPYRWDGAGDHYSLACVKITPAHIRDLFPTADR</sequence>
<dbReference type="EMBL" id="JBICBM010000015">
    <property type="protein sequence ID" value="MFF9885656.1"/>
    <property type="molecule type" value="Genomic_DNA"/>
</dbReference>
<reference evidence="2 3" key="1">
    <citation type="submission" date="2024-10" db="EMBL/GenBank/DDBJ databases">
        <title>The Natural Products Discovery Center: Release of the First 8490 Sequenced Strains for Exploring Actinobacteria Biosynthetic Diversity.</title>
        <authorList>
            <person name="Kalkreuter E."/>
            <person name="Kautsar S.A."/>
            <person name="Yang D."/>
            <person name="Bader C.D."/>
            <person name="Teijaro C.N."/>
            <person name="Fluegel L."/>
            <person name="Davis C.M."/>
            <person name="Simpson J.R."/>
            <person name="Lauterbach L."/>
            <person name="Steele A.D."/>
            <person name="Gui C."/>
            <person name="Meng S."/>
            <person name="Li G."/>
            <person name="Viehrig K."/>
            <person name="Ye F."/>
            <person name="Su P."/>
            <person name="Kiefer A.F."/>
            <person name="Nichols A."/>
            <person name="Cepeda A.J."/>
            <person name="Yan W."/>
            <person name="Fan B."/>
            <person name="Jiang Y."/>
            <person name="Adhikari A."/>
            <person name="Zheng C.-J."/>
            <person name="Schuster L."/>
            <person name="Cowan T.M."/>
            <person name="Smanski M.J."/>
            <person name="Chevrette M.G."/>
            <person name="De Carvalho L.P.S."/>
            <person name="Shen B."/>
        </authorList>
    </citation>
    <scope>NUCLEOTIDE SEQUENCE [LARGE SCALE GENOMIC DNA]</scope>
    <source>
        <strain evidence="2 3">NPDC013366</strain>
    </source>
</reference>
<evidence type="ECO:0000313" key="2">
    <source>
        <dbReference type="EMBL" id="MFF9885656.1"/>
    </source>
</evidence>